<evidence type="ECO:0000256" key="7">
    <source>
        <dbReference type="PIRSR" id="PIRSR600715-1"/>
    </source>
</evidence>
<keyword evidence="7" id="KW-0479">Metal-binding</keyword>
<comment type="cofactor">
    <cofactor evidence="7">
        <name>Mg(2+)</name>
        <dbReference type="ChEBI" id="CHEBI:18420"/>
    </cofactor>
</comment>
<evidence type="ECO:0000256" key="3">
    <source>
        <dbReference type="ARBA" id="ARBA00022679"/>
    </source>
</evidence>
<feature type="transmembrane region" description="Helical" evidence="8">
    <location>
        <begin position="170"/>
        <end position="191"/>
    </location>
</feature>
<keyword evidence="3" id="KW-0808">Transferase</keyword>
<evidence type="ECO:0000256" key="5">
    <source>
        <dbReference type="ARBA" id="ARBA00022989"/>
    </source>
</evidence>
<feature type="transmembrane region" description="Helical" evidence="8">
    <location>
        <begin position="140"/>
        <end position="158"/>
    </location>
</feature>
<dbReference type="GO" id="GO:0071555">
    <property type="term" value="P:cell wall organization"/>
    <property type="evidence" value="ECO:0007669"/>
    <property type="project" value="TreeGrafter"/>
</dbReference>
<evidence type="ECO:0000256" key="4">
    <source>
        <dbReference type="ARBA" id="ARBA00022692"/>
    </source>
</evidence>
<feature type="transmembrane region" description="Helical" evidence="8">
    <location>
        <begin position="249"/>
        <end position="268"/>
    </location>
</feature>
<dbReference type="Pfam" id="PF00953">
    <property type="entry name" value="Glycos_transf_4"/>
    <property type="match status" value="1"/>
</dbReference>
<reference evidence="9 10" key="1">
    <citation type="journal article" date="2015" name="Genome Announc.">
        <title>Expanding the biotechnology potential of lactobacilli through comparative genomics of 213 strains and associated genera.</title>
        <authorList>
            <person name="Sun Z."/>
            <person name="Harris H.M."/>
            <person name="McCann A."/>
            <person name="Guo C."/>
            <person name="Argimon S."/>
            <person name="Zhang W."/>
            <person name="Yang X."/>
            <person name="Jeffery I.B."/>
            <person name="Cooney J.C."/>
            <person name="Kagawa T.F."/>
            <person name="Liu W."/>
            <person name="Song Y."/>
            <person name="Salvetti E."/>
            <person name="Wrobel A."/>
            <person name="Rasinkangas P."/>
            <person name="Parkhill J."/>
            <person name="Rea M.C."/>
            <person name="O'Sullivan O."/>
            <person name="Ritari J."/>
            <person name="Douillard F.P."/>
            <person name="Paul Ross R."/>
            <person name="Yang R."/>
            <person name="Briner A.E."/>
            <person name="Felis G.E."/>
            <person name="de Vos W.M."/>
            <person name="Barrangou R."/>
            <person name="Klaenhammer T.R."/>
            <person name="Caufield P.W."/>
            <person name="Cui Y."/>
            <person name="Zhang H."/>
            <person name="O'Toole P.W."/>
        </authorList>
    </citation>
    <scope>NUCLEOTIDE SEQUENCE [LARGE SCALE GENOMIC DNA]</scope>
    <source>
        <strain evidence="9 10">JCM 17158</strain>
    </source>
</reference>
<dbReference type="GO" id="GO:0044038">
    <property type="term" value="P:cell wall macromolecule biosynthetic process"/>
    <property type="evidence" value="ECO:0007669"/>
    <property type="project" value="TreeGrafter"/>
</dbReference>
<keyword evidence="4 8" id="KW-0812">Transmembrane</keyword>
<keyword evidence="2" id="KW-1003">Cell membrane</keyword>
<evidence type="ECO:0000256" key="8">
    <source>
        <dbReference type="SAM" id="Phobius"/>
    </source>
</evidence>
<keyword evidence="6 8" id="KW-0472">Membrane</keyword>
<feature type="transmembrane region" description="Helical" evidence="8">
    <location>
        <begin position="81"/>
        <end position="103"/>
    </location>
</feature>
<feature type="transmembrane region" description="Helical" evidence="8">
    <location>
        <begin position="198"/>
        <end position="217"/>
    </location>
</feature>
<feature type="transmembrane region" description="Helical" evidence="8">
    <location>
        <begin position="329"/>
        <end position="347"/>
    </location>
</feature>
<dbReference type="PANTHER" id="PTHR22926">
    <property type="entry name" value="PHOSPHO-N-ACETYLMURAMOYL-PENTAPEPTIDE-TRANSFERASE"/>
    <property type="match status" value="1"/>
</dbReference>
<organism evidence="9 10">
    <name type="scientific">Lacticaseibacillus nasuensis JCM 17158</name>
    <dbReference type="NCBI Taxonomy" id="1291734"/>
    <lineage>
        <taxon>Bacteria</taxon>
        <taxon>Bacillati</taxon>
        <taxon>Bacillota</taxon>
        <taxon>Bacilli</taxon>
        <taxon>Lactobacillales</taxon>
        <taxon>Lactobacillaceae</taxon>
        <taxon>Lacticaseibacillus</taxon>
    </lineage>
</organism>
<evidence type="ECO:0000256" key="2">
    <source>
        <dbReference type="ARBA" id="ARBA00022475"/>
    </source>
</evidence>
<comment type="subcellular location">
    <subcellularLocation>
        <location evidence="1">Cell membrane</location>
        <topology evidence="1">Multi-pass membrane protein</topology>
    </subcellularLocation>
</comment>
<feature type="transmembrane region" description="Helical" evidence="8">
    <location>
        <begin position="353"/>
        <end position="376"/>
    </location>
</feature>
<evidence type="ECO:0000313" key="10">
    <source>
        <dbReference type="Proteomes" id="UP000051804"/>
    </source>
</evidence>
<evidence type="ECO:0000256" key="1">
    <source>
        <dbReference type="ARBA" id="ARBA00004651"/>
    </source>
</evidence>
<dbReference type="GO" id="GO:0009103">
    <property type="term" value="P:lipopolysaccharide biosynthetic process"/>
    <property type="evidence" value="ECO:0007669"/>
    <property type="project" value="TreeGrafter"/>
</dbReference>
<keyword evidence="5 8" id="KW-1133">Transmembrane helix</keyword>
<accession>A0A0R1JTN0</accession>
<keyword evidence="7" id="KW-0460">Magnesium</keyword>
<keyword evidence="10" id="KW-1185">Reference proteome</keyword>
<dbReference type="CDD" id="cd06853">
    <property type="entry name" value="GT_WecA_like"/>
    <property type="match status" value="1"/>
</dbReference>
<feature type="binding site" evidence="7">
    <location>
        <position position="190"/>
    </location>
    <ligand>
        <name>Mg(2+)</name>
        <dbReference type="ChEBI" id="CHEBI:18420"/>
    </ligand>
</feature>
<gene>
    <name evidence="9" type="ORF">FD02_GL001568</name>
</gene>
<comment type="caution">
    <text evidence="9">The sequence shown here is derived from an EMBL/GenBank/DDBJ whole genome shotgun (WGS) entry which is preliminary data.</text>
</comment>
<dbReference type="GO" id="GO:0046872">
    <property type="term" value="F:metal ion binding"/>
    <property type="evidence" value="ECO:0007669"/>
    <property type="project" value="UniProtKB-KW"/>
</dbReference>
<dbReference type="GO" id="GO:0016780">
    <property type="term" value="F:phosphotransferase activity, for other substituted phosphate groups"/>
    <property type="evidence" value="ECO:0007669"/>
    <property type="project" value="InterPro"/>
</dbReference>
<feature type="binding site" evidence="7">
    <location>
        <position position="253"/>
    </location>
    <ligand>
        <name>Mg(2+)</name>
        <dbReference type="ChEBI" id="CHEBI:18420"/>
    </ligand>
</feature>
<dbReference type="InterPro" id="IPR000715">
    <property type="entry name" value="Glycosyl_transferase_4"/>
</dbReference>
<sequence>MLGVGLRSPTATTPKTFQFAPPRLDLYNRQDWEEALMPMFKIMVSLFVTVVLAAVLTPFVRRLAFILGAVDQPNARRVNKIPMPTMGGLAIFFAFNFSTFVLLRPQFNTHLLFSLFLAQAVIILTGMIDDIKELTPRQKMLGIFIAALIVYFLVGTRMNDINIGSWHIELGWWSFPVTIIWILAITNAINLLDGLDGLATGVSIISLMTMGTIGFFFLSVAEVGTPIMVFVLAAALMGFLPYNFHPAKLFLGDTGALYIGFMLSVLSLQGLKNVTFITLIIPIMILGVPITDTTYAIIRRVLNKKPISQADKHHLFHRLMQMGLTHRQTVLVIYGISLIFSLIALLFPLSSLWATVFLTIFVLLGIEVFVESIGLLGKDRAPLLHLIRRYVGKLTK</sequence>
<protein>
    <submittedName>
        <fullName evidence="9">TagO protein</fullName>
    </submittedName>
</protein>
<evidence type="ECO:0000313" key="9">
    <source>
        <dbReference type="EMBL" id="KRK72595.1"/>
    </source>
</evidence>
<feature type="transmembrane region" description="Helical" evidence="8">
    <location>
        <begin position="39"/>
        <end position="60"/>
    </location>
</feature>
<dbReference type="Proteomes" id="UP000051804">
    <property type="component" value="Unassembled WGS sequence"/>
</dbReference>
<dbReference type="PATRIC" id="fig|1291734.4.peg.1611"/>
<dbReference type="GO" id="GO:0005886">
    <property type="term" value="C:plasma membrane"/>
    <property type="evidence" value="ECO:0007669"/>
    <property type="project" value="UniProtKB-SubCell"/>
</dbReference>
<feature type="transmembrane region" description="Helical" evidence="8">
    <location>
        <begin position="223"/>
        <end position="242"/>
    </location>
</feature>
<feature type="transmembrane region" description="Helical" evidence="8">
    <location>
        <begin position="274"/>
        <end position="298"/>
    </location>
</feature>
<dbReference type="EMBL" id="AZDJ01000022">
    <property type="protein sequence ID" value="KRK72595.1"/>
    <property type="molecule type" value="Genomic_DNA"/>
</dbReference>
<dbReference type="STRING" id="1291734.FD02_GL001568"/>
<dbReference type="PANTHER" id="PTHR22926:SF3">
    <property type="entry name" value="UNDECAPRENYL-PHOSPHATE ALPHA-N-ACETYLGLUCOSAMINYL 1-PHOSPHATE TRANSFERASE"/>
    <property type="match status" value="1"/>
</dbReference>
<dbReference type="AlphaFoldDB" id="A0A0R1JTN0"/>
<name>A0A0R1JTN0_9LACO</name>
<evidence type="ECO:0000256" key="6">
    <source>
        <dbReference type="ARBA" id="ARBA00023136"/>
    </source>
</evidence>
<proteinExistence type="predicted"/>
<feature type="transmembrane region" description="Helical" evidence="8">
    <location>
        <begin position="109"/>
        <end position="128"/>
    </location>
</feature>